<dbReference type="EMBL" id="JACBZM010000001">
    <property type="protein sequence ID" value="NYI44005.1"/>
    <property type="molecule type" value="Genomic_DNA"/>
</dbReference>
<dbReference type="Proteomes" id="UP000562045">
    <property type="component" value="Unassembled WGS sequence"/>
</dbReference>
<sequence>MSHDRFGQVGQSALDLLAVALRTRAGTVPELAALAVREEAVVRHDLAQLEAEGYVVLRGDHLRCAAPAAVVAEVVRRRADGLAGDLVAGLADLAEIVGRLPSLAEEWETANPGHPAWDVELFHGPEAVVDLWHARQAREVLRRTDVVLPDATGLFVADRAMQEVWHEASRGEGRHARVIASIADATHPDAQERLAQELAGGVQIRLLADPPSWFWVADATTVALPVVWGERWPTSVMAVRDRSVAAMADWLFERMWERAVPVHSGGAGWHALLALMSSGATLEAASRALGLSERTGRRRLSEAMSHYGVGSMLELGVAWATARPD</sequence>
<reference evidence="1 2" key="1">
    <citation type="submission" date="2020-07" db="EMBL/GenBank/DDBJ databases">
        <title>Sequencing the genomes of 1000 actinobacteria strains.</title>
        <authorList>
            <person name="Klenk H.-P."/>
        </authorList>
    </citation>
    <scope>NUCLEOTIDE SEQUENCE [LARGE SCALE GENOMIC DNA]</scope>
    <source>
        <strain evidence="1 2">DSM 15131</strain>
    </source>
</reference>
<dbReference type="AlphaFoldDB" id="A0A7Y9ZHE0"/>
<evidence type="ECO:0000313" key="2">
    <source>
        <dbReference type="Proteomes" id="UP000562045"/>
    </source>
</evidence>
<comment type="caution">
    <text evidence="1">The sequence shown here is derived from an EMBL/GenBank/DDBJ whole genome shotgun (WGS) entry which is preliminary data.</text>
</comment>
<organism evidence="1 2">
    <name type="scientific">Nocardioides aromaticivorans</name>
    <dbReference type="NCBI Taxonomy" id="200618"/>
    <lineage>
        <taxon>Bacteria</taxon>
        <taxon>Bacillati</taxon>
        <taxon>Actinomycetota</taxon>
        <taxon>Actinomycetes</taxon>
        <taxon>Propionibacteriales</taxon>
        <taxon>Nocardioidaceae</taxon>
        <taxon>Nocardioides</taxon>
    </lineage>
</organism>
<name>A0A7Y9ZHE0_9ACTN</name>
<accession>A0A7Y9ZHE0</accession>
<proteinExistence type="predicted"/>
<dbReference type="RefSeq" id="WP_179648009.1">
    <property type="nucleotide sequence ID" value="NZ_JACBZM010000001.1"/>
</dbReference>
<evidence type="ECO:0000313" key="1">
    <source>
        <dbReference type="EMBL" id="NYI44005.1"/>
    </source>
</evidence>
<protein>
    <submittedName>
        <fullName evidence="1">Uncharacterized protein</fullName>
    </submittedName>
</protein>
<gene>
    <name evidence="1" type="ORF">BJ993_001085</name>
</gene>